<dbReference type="InterPro" id="IPR017941">
    <property type="entry name" value="Rieske_2Fe-2S"/>
</dbReference>
<proteinExistence type="inferred from homology"/>
<organism evidence="8 9">
    <name type="scientific">Acinetobacter amyesii</name>
    <dbReference type="NCBI Taxonomy" id="2942470"/>
    <lineage>
        <taxon>Bacteria</taxon>
        <taxon>Pseudomonadati</taxon>
        <taxon>Pseudomonadota</taxon>
        <taxon>Gammaproteobacteria</taxon>
        <taxon>Moraxellales</taxon>
        <taxon>Moraxellaceae</taxon>
        <taxon>Acinetobacter</taxon>
    </lineage>
</organism>
<evidence type="ECO:0000256" key="6">
    <source>
        <dbReference type="ARBA" id="ARBA00038001"/>
    </source>
</evidence>
<dbReference type="PANTHER" id="PTHR21496:SF0">
    <property type="entry name" value="RIESKE DOMAIN-CONTAINING PROTEIN"/>
    <property type="match status" value="1"/>
</dbReference>
<evidence type="ECO:0000259" key="7">
    <source>
        <dbReference type="PROSITE" id="PS51296"/>
    </source>
</evidence>
<evidence type="ECO:0000256" key="2">
    <source>
        <dbReference type="ARBA" id="ARBA00022723"/>
    </source>
</evidence>
<gene>
    <name evidence="8" type="ORF">B1202_08530</name>
</gene>
<comment type="similarity">
    <text evidence="6">Belongs to the bacterial ring-hydroxylating dioxygenase ferredoxin component family.</text>
</comment>
<dbReference type="AlphaFoldDB" id="A0A1T1GY91"/>
<dbReference type="RefSeq" id="WP_078190148.1">
    <property type="nucleotide sequence ID" value="NZ_JAMCOZ010000003.1"/>
</dbReference>
<reference evidence="8 9" key="1">
    <citation type="submission" date="2017-02" db="EMBL/GenBank/DDBJ databases">
        <title>Acinetobacter sp. ANC 4945, whole genome shotgun sequencing project.</title>
        <authorList>
            <person name="Radolfova-Krizova L."/>
            <person name="Al Atrouni A."/>
            <person name="Nemec A."/>
        </authorList>
    </citation>
    <scope>NUCLEOTIDE SEQUENCE [LARGE SCALE GENOMIC DNA]</scope>
    <source>
        <strain evidence="8 9">ANC 4945</strain>
    </source>
</reference>
<dbReference type="InterPro" id="IPR036922">
    <property type="entry name" value="Rieske_2Fe-2S_sf"/>
</dbReference>
<dbReference type="SUPFAM" id="SSF50022">
    <property type="entry name" value="ISP domain"/>
    <property type="match status" value="1"/>
</dbReference>
<dbReference type="PROSITE" id="PS51296">
    <property type="entry name" value="RIESKE"/>
    <property type="match status" value="1"/>
</dbReference>
<evidence type="ECO:0000256" key="5">
    <source>
        <dbReference type="ARBA" id="ARBA00034078"/>
    </source>
</evidence>
<name>A0A1T1GY91_9GAMM</name>
<dbReference type="GO" id="GO:0046872">
    <property type="term" value="F:metal ion binding"/>
    <property type="evidence" value="ECO:0007669"/>
    <property type="project" value="UniProtKB-KW"/>
</dbReference>
<keyword evidence="3" id="KW-0408">Iron</keyword>
<keyword evidence="2" id="KW-0479">Metal-binding</keyword>
<evidence type="ECO:0000313" key="8">
    <source>
        <dbReference type="EMBL" id="OOV82505.1"/>
    </source>
</evidence>
<evidence type="ECO:0000256" key="4">
    <source>
        <dbReference type="ARBA" id="ARBA00023014"/>
    </source>
</evidence>
<dbReference type="PANTHER" id="PTHR21496">
    <property type="entry name" value="FERREDOXIN-RELATED"/>
    <property type="match status" value="1"/>
</dbReference>
<dbReference type="Pfam" id="PF00355">
    <property type="entry name" value="Rieske"/>
    <property type="match status" value="1"/>
</dbReference>
<evidence type="ECO:0000313" key="9">
    <source>
        <dbReference type="Proteomes" id="UP000191160"/>
    </source>
</evidence>
<dbReference type="Gene3D" id="2.102.10.10">
    <property type="entry name" value="Rieske [2Fe-2S] iron-sulphur domain"/>
    <property type="match status" value="1"/>
</dbReference>
<comment type="caution">
    <text evidence="8">The sequence shown here is derived from an EMBL/GenBank/DDBJ whole genome shotgun (WGS) entry which is preliminary data.</text>
</comment>
<sequence>MSLHFEVPQDKIPSVGQRSFLKIGEQAFLLFNVDHHLYVIEDQCPHQGASFFSGKLDGCTIQCPAHGLRFNLTDGCMVNSALLKLKTCAVEHKDERVYIVLDSEVQA</sequence>
<accession>A0A1T1GY91</accession>
<keyword evidence="1" id="KW-0001">2Fe-2S</keyword>
<comment type="cofactor">
    <cofactor evidence="5">
        <name>[2Fe-2S] cluster</name>
        <dbReference type="ChEBI" id="CHEBI:190135"/>
    </cofactor>
</comment>
<keyword evidence="9" id="KW-1185">Reference proteome</keyword>
<dbReference type="GO" id="GO:0051537">
    <property type="term" value="F:2 iron, 2 sulfur cluster binding"/>
    <property type="evidence" value="ECO:0007669"/>
    <property type="project" value="UniProtKB-KW"/>
</dbReference>
<dbReference type="EMBL" id="MVKX01000005">
    <property type="protein sequence ID" value="OOV82505.1"/>
    <property type="molecule type" value="Genomic_DNA"/>
</dbReference>
<dbReference type="Proteomes" id="UP000191160">
    <property type="component" value="Unassembled WGS sequence"/>
</dbReference>
<protein>
    <submittedName>
        <fullName evidence="8">(2Fe-2S)-binding protein</fullName>
    </submittedName>
</protein>
<keyword evidence="4" id="KW-0411">Iron-sulfur</keyword>
<evidence type="ECO:0000256" key="3">
    <source>
        <dbReference type="ARBA" id="ARBA00023004"/>
    </source>
</evidence>
<dbReference type="CDD" id="cd03467">
    <property type="entry name" value="Rieske"/>
    <property type="match status" value="1"/>
</dbReference>
<feature type="domain" description="Rieske" evidence="7">
    <location>
        <begin position="4"/>
        <end position="99"/>
    </location>
</feature>
<evidence type="ECO:0000256" key="1">
    <source>
        <dbReference type="ARBA" id="ARBA00022714"/>
    </source>
</evidence>